<feature type="region of interest" description="Disordered" evidence="1">
    <location>
        <begin position="1977"/>
        <end position="1999"/>
    </location>
</feature>
<feature type="compositionally biased region" description="Polar residues" evidence="1">
    <location>
        <begin position="2262"/>
        <end position="2285"/>
    </location>
</feature>
<feature type="region of interest" description="Disordered" evidence="1">
    <location>
        <begin position="1389"/>
        <end position="1413"/>
    </location>
</feature>
<feature type="region of interest" description="Disordered" evidence="1">
    <location>
        <begin position="1118"/>
        <end position="1252"/>
    </location>
</feature>
<dbReference type="RefSeq" id="XP_049314103.1">
    <property type="nucleotide sequence ID" value="XM_049458146.1"/>
</dbReference>
<feature type="compositionally biased region" description="Polar residues" evidence="1">
    <location>
        <begin position="373"/>
        <end position="396"/>
    </location>
</feature>
<feature type="compositionally biased region" description="Polar residues" evidence="1">
    <location>
        <begin position="1609"/>
        <end position="1621"/>
    </location>
</feature>
<feature type="region of interest" description="Disordered" evidence="1">
    <location>
        <begin position="2262"/>
        <end position="2305"/>
    </location>
</feature>
<feature type="compositionally biased region" description="Basic and acidic residues" evidence="1">
    <location>
        <begin position="1151"/>
        <end position="1166"/>
    </location>
</feature>
<dbReference type="GeneID" id="115066228"/>
<feature type="compositionally biased region" description="Low complexity" evidence="1">
    <location>
        <begin position="1232"/>
        <end position="1242"/>
    </location>
</feature>
<feature type="compositionally biased region" description="Basic residues" evidence="1">
    <location>
        <begin position="1181"/>
        <end position="1198"/>
    </location>
</feature>
<feature type="compositionally biased region" description="Low complexity" evidence="1">
    <location>
        <begin position="1761"/>
        <end position="1785"/>
    </location>
</feature>
<feature type="compositionally biased region" description="Low complexity" evidence="1">
    <location>
        <begin position="397"/>
        <end position="410"/>
    </location>
</feature>
<feature type="compositionally biased region" description="Basic and acidic residues" evidence="1">
    <location>
        <begin position="1390"/>
        <end position="1401"/>
    </location>
</feature>
<feature type="compositionally biased region" description="Gly residues" evidence="1">
    <location>
        <begin position="234"/>
        <end position="247"/>
    </location>
</feature>
<gene>
    <name evidence="3" type="primary">LOC115066228</name>
</gene>
<feature type="compositionally biased region" description="Low complexity" evidence="1">
    <location>
        <begin position="1984"/>
        <end position="1999"/>
    </location>
</feature>
<keyword evidence="2" id="KW-1185">Reference proteome</keyword>
<feature type="region of interest" description="Disordered" evidence="1">
    <location>
        <begin position="2016"/>
        <end position="2065"/>
    </location>
</feature>
<evidence type="ECO:0000256" key="1">
    <source>
        <dbReference type="SAM" id="MobiDB-lite"/>
    </source>
</evidence>
<feature type="compositionally biased region" description="Acidic residues" evidence="1">
    <location>
        <begin position="1930"/>
        <end position="1941"/>
    </location>
</feature>
<feature type="region of interest" description="Disordered" evidence="1">
    <location>
        <begin position="2209"/>
        <end position="2229"/>
    </location>
</feature>
<organism evidence="2 3">
    <name type="scientific">Bactrocera dorsalis</name>
    <name type="common">Oriental fruit fly</name>
    <name type="synonym">Dacus dorsalis</name>
    <dbReference type="NCBI Taxonomy" id="27457"/>
    <lineage>
        <taxon>Eukaryota</taxon>
        <taxon>Metazoa</taxon>
        <taxon>Ecdysozoa</taxon>
        <taxon>Arthropoda</taxon>
        <taxon>Hexapoda</taxon>
        <taxon>Insecta</taxon>
        <taxon>Pterygota</taxon>
        <taxon>Neoptera</taxon>
        <taxon>Endopterygota</taxon>
        <taxon>Diptera</taxon>
        <taxon>Brachycera</taxon>
        <taxon>Muscomorpha</taxon>
        <taxon>Tephritoidea</taxon>
        <taxon>Tephritidae</taxon>
        <taxon>Bactrocera</taxon>
        <taxon>Bactrocera</taxon>
    </lineage>
</organism>
<feature type="region of interest" description="Disordered" evidence="1">
    <location>
        <begin position="987"/>
        <end position="1035"/>
    </location>
</feature>
<name>A0ABM3JXZ5_BACDO</name>
<feature type="region of interest" description="Disordered" evidence="1">
    <location>
        <begin position="2463"/>
        <end position="2538"/>
    </location>
</feature>
<sequence length="2538" mass="282108">MYICISILIFIGEIKFFLNLRTVFAVQTNFSLSFSTFIYFYRSAEGNYHTAHANNSQLLHPPHLHHSSGNSGGAGNNNLVKTPTATPAAATLQGFDFGSESCSLRRSRSLAVIREETFSDLQITTANNSRRSQLIPRARIVNRGFIRERERLICGGGASKHHHHHHHHGSGGSGSSNTNVCEELDYEALSAVEQKVQRNNSINAGSRDAGELQQQQRAHTHLHRHHHHHHASGSGSGSGSGGGGGGNNNHDNLQYQSTQQQQQQQPGAHPQSPTTAVQQAAQPQSREADDYYDNLKRLDALTLGLVEQLHPWHNEKSDLESLNSDYFKNSLHQSHELQQQQLDFEALEEAVSFLASEKPRIYQSRRQQRVLSAAQQKLQNATDSYQENSQSSAFPETTTSNSDDQTDSPSLSEQEYDLKKIEKIYKKTAALEADEDSYELISLTTTTRTRLETTEDEEDEHEDSSFNCNEQSADATDCLAVVAESVAKSNEHEPINGVLKRTRALSENLEKLIAYDSVYLSSEESSESTLIDENHRGTYERTTQVTAQLAEDTGETATLLHFSIEDIIYEPHNKQPFSASERREFDTEQPAVGVGCTATILTETDTAEIATQTAKEKQLVSIVKTVNTKIEKIPLTAHILDEEQQCATRDSTTLYTQILKVGHTSVPCGVTNPSEATSTSITTTTTTAKALVTAATGAPATTTGIVKPATGGACLATQPTVGITSSAASKPKILSVVEKRKWKRYNDATTTVNLGVNNNEAVVQPRGCGLESNASSALPPIDYPLTSLKKHQSTSVVDTLTSTPSYATQPSDNQYHSLPDVSIGQSLKVSESIDAKLRSSYNVRKGELHECCRRAEIGQTSSNSTSANNSSTGKATHLLENATNKCKLKQQREEVVTTEEIYDSIKRFGRAHQKARQKEYQEFHEVHVEKEKKREVKEKRLKVHDNEATKAEVVIDIHTTTTYPDSLAEEIDSEQAVGEDAAGAQALEVPQSVGVEENTSVDTNVADDTDSNITVNSSLDTSASEYQEQPKDAPDVEVENFSKLIERRAKEIKEKACKHTLCEGDVKRTKYSTPVQRIETQHRELYTQQADDYHVSAVTSQFRIIVTDAQDNIIEEDAIENDDSLNSADQAEFSPSNKPAYQKLNLATDVTTKRQEKKEKSTKDKTTIVSTHTRVASLKRVPSKPKRQQHHIAQHHHCCQQQHNKVKSNNSNNIQASAWRSQNASDTTNAPSNGNVNSSDSGNGSGSIHRRHDSNNYCELSIKSKEHRVLSTQIYKARPIKVLTANDSFRRRSTEGAVTAAGSKMSRPQILHVVDNKRRADILGNVKNVRNNNNSNNNFTKAKRTEEDGKVESEYLKKVDAVRNYWAKLAKEGDEQATECMILDKQVGGVREDEAKERTSELADYQTPKYANKQENVNEQTKMKLEAAAQQSQQPQKPQPEPRHFILGPQAHAPIQTQSQGTYSHHQLAKPLKPSANQDEFCSFMPSIEIVELEGDKKATIVSTVPPDSEDAAALANDANGEPQFDHIRYKVLKSQQLLRSNMVPRSKKEAQFDGLIQYLQEYSFQELLANNNVVIVEPVRTKIERPLAIAAAAANMANTKKPARKSNECSGNAAATNQALDNGDDSKLEQKPKEPLPNGGLSNVRITKPKEKVSKDIGEAGERAGAGGGGIKRHFFYQPVRVNRELYEEELPNPDVVRNVRRFFEENVLPTPRGGMQLLHRPPPEEDTFVERSAATQLPSPRARRTRKYRYLTIDTSYGHMPPQHQSHQSQQQQPLSKQQPQTQLANKNGSPTARKWDTASLSSGISSGDLSSPCECNEMDATCVEKPEAVNEEVLKGVHVQAVVQRHNNRNMRHTATEPSDANVSSGVHDCNGLLQLRPRPRPRSCTVRGNEDVTYRISDIYEQHASQQQQRNFTRDDKNSRLTTETATDDEDADDEDLDDEVYESHYVSNDVLEKIRECGSTITYYGGRVLQSTSPDPMQTGNNNNSYNNNTQANTANTNTMTLTRRRVRQIESSNACEPPKDLADQQATTQKFPQQSNESHDKNNGVTKEALPAADDGNRDNSLAHFGIKFKLVKSNSCSSRLELAGTGVEIVETGADETEVVKKMVHRFESGKTRRDAGRGEEPLTINNQTPAKRLLDCAQTTTGVVGDVKQVTVNNHINVPMTTYTLEAPTPNVRRDDIKYTHEDKEKTYQSSAMDIRLSHVDQRKPQAPTAGDGLDGGDGTLRVWRNKNVDLAYTMAQKQQQQQTLTAGETATNANRKATQSEPSQFAKQTVSSTNPAASKRFLESNTPLKSHNDDTFNGIREEYGEFQEKINLRSVESKQQQAWNGNDSPSNETLHTLSTQVEPLRALQATTTPILAPRSNQRPAQIVVPVEIHRVDQQTPEPHGRASVASSRGSSVTTVITTNTTALLDKSVVRHYVANDKSLFEKRKYDDIEFEEFEVYDPTKDFEKLIENEKRREEAKREGQSQPPQQQEQQAEQQPVYSDLSTTISLNGANDAAMRYDEDEDEEDDGRKSKLGSECYDYDSLEDKL</sequence>
<feature type="region of interest" description="Disordered" evidence="1">
    <location>
        <begin position="202"/>
        <end position="287"/>
    </location>
</feature>
<feature type="compositionally biased region" description="Low complexity" evidence="1">
    <location>
        <begin position="1802"/>
        <end position="1814"/>
    </location>
</feature>
<feature type="compositionally biased region" description="Basic and acidic residues" evidence="1">
    <location>
        <begin position="2463"/>
        <end position="2472"/>
    </location>
</feature>
<feature type="region of interest" description="Disordered" evidence="1">
    <location>
        <begin position="448"/>
        <end position="468"/>
    </location>
</feature>
<feature type="region of interest" description="Disordered" evidence="1">
    <location>
        <begin position="1598"/>
        <end position="1656"/>
    </location>
</feature>
<feature type="compositionally biased region" description="Polar residues" evidence="1">
    <location>
        <begin position="1124"/>
        <end position="1139"/>
    </location>
</feature>
<accession>A0ABM3JXZ5</accession>
<feature type="compositionally biased region" description="Polar residues" evidence="1">
    <location>
        <begin position="1011"/>
        <end position="1027"/>
    </location>
</feature>
<feature type="compositionally biased region" description="Low complexity" evidence="1">
    <location>
        <begin position="1427"/>
        <end position="1436"/>
    </location>
</feature>
<feature type="compositionally biased region" description="Polar residues" evidence="1">
    <location>
        <begin position="2030"/>
        <end position="2042"/>
    </location>
</feature>
<feature type="compositionally biased region" description="Polar residues" evidence="1">
    <location>
        <begin position="2492"/>
        <end position="2501"/>
    </location>
</feature>
<dbReference type="Proteomes" id="UP001652620">
    <property type="component" value="Chromosome 5"/>
</dbReference>
<evidence type="ECO:0000313" key="3">
    <source>
        <dbReference type="RefSeq" id="XP_049314103.1"/>
    </source>
</evidence>
<feature type="compositionally biased region" description="Acidic residues" evidence="1">
    <location>
        <begin position="2529"/>
        <end position="2538"/>
    </location>
</feature>
<feature type="compositionally biased region" description="Basic and acidic residues" evidence="1">
    <location>
        <begin position="1625"/>
        <end position="1635"/>
    </location>
</feature>
<feature type="compositionally biased region" description="Basic residues" evidence="1">
    <location>
        <begin position="218"/>
        <end position="231"/>
    </location>
</feature>
<feature type="region of interest" description="Disordered" evidence="1">
    <location>
        <begin position="1715"/>
        <end position="1814"/>
    </location>
</feature>
<feature type="compositionally biased region" description="Low complexity" evidence="1">
    <location>
        <begin position="2394"/>
        <end position="2405"/>
    </location>
</feature>
<feature type="compositionally biased region" description="Low complexity" evidence="1">
    <location>
        <begin position="248"/>
        <end position="285"/>
    </location>
</feature>
<proteinExistence type="predicted"/>
<feature type="compositionally biased region" description="Low complexity" evidence="1">
    <location>
        <begin position="2473"/>
        <end position="2488"/>
    </location>
</feature>
<feature type="compositionally biased region" description="Polar residues" evidence="1">
    <location>
        <begin position="1207"/>
        <end position="1231"/>
    </location>
</feature>
<feature type="region of interest" description="Disordered" evidence="1">
    <location>
        <begin position="157"/>
        <end position="179"/>
    </location>
</feature>
<evidence type="ECO:0000313" key="2">
    <source>
        <dbReference type="Proteomes" id="UP001652620"/>
    </source>
</evidence>
<reference evidence="3" key="1">
    <citation type="submission" date="2025-08" db="UniProtKB">
        <authorList>
            <consortium name="RefSeq"/>
        </authorList>
    </citation>
    <scope>IDENTIFICATION</scope>
    <source>
        <tissue evidence="3">Adult</tissue>
    </source>
</reference>
<protein>
    <submittedName>
        <fullName evidence="3">Protein javelin</fullName>
    </submittedName>
</protein>
<feature type="region of interest" description="Disordered" evidence="1">
    <location>
        <begin position="59"/>
        <end position="82"/>
    </location>
</feature>
<feature type="region of interest" description="Disordered" evidence="1">
    <location>
        <begin position="373"/>
        <end position="415"/>
    </location>
</feature>
<feature type="compositionally biased region" description="Basic residues" evidence="1">
    <location>
        <begin position="159"/>
        <end position="169"/>
    </location>
</feature>
<feature type="region of interest" description="Disordered" evidence="1">
    <location>
        <begin position="1906"/>
        <end position="1941"/>
    </location>
</feature>
<feature type="region of interest" description="Disordered" evidence="1">
    <location>
        <begin position="2384"/>
        <end position="2405"/>
    </location>
</feature>
<feature type="region of interest" description="Disordered" evidence="1">
    <location>
        <begin position="1425"/>
        <end position="1446"/>
    </location>
</feature>